<comment type="caution">
    <text evidence="2">The sequence shown here is derived from an EMBL/GenBank/DDBJ whole genome shotgun (WGS) entry which is preliminary data.</text>
</comment>
<dbReference type="EMBL" id="JANPWB010000002">
    <property type="protein sequence ID" value="KAJ1208736.1"/>
    <property type="molecule type" value="Genomic_DNA"/>
</dbReference>
<reference evidence="2" key="1">
    <citation type="journal article" date="2022" name="bioRxiv">
        <title>Sequencing and chromosome-scale assembly of the giantPleurodeles waltlgenome.</title>
        <authorList>
            <person name="Brown T."/>
            <person name="Elewa A."/>
            <person name="Iarovenko S."/>
            <person name="Subramanian E."/>
            <person name="Araus A.J."/>
            <person name="Petzold A."/>
            <person name="Susuki M."/>
            <person name="Suzuki K.-i.T."/>
            <person name="Hayashi T."/>
            <person name="Toyoda A."/>
            <person name="Oliveira C."/>
            <person name="Osipova E."/>
            <person name="Leigh N.D."/>
            <person name="Simon A."/>
            <person name="Yun M.H."/>
        </authorList>
    </citation>
    <scope>NUCLEOTIDE SEQUENCE</scope>
    <source>
        <strain evidence="2">20211129_DDA</strain>
        <tissue evidence="2">Liver</tissue>
    </source>
</reference>
<sequence length="181" mass="20261">MLTQPIREETVCSRELASPTTSNIKPGAERRSTDRCRHENNDIGNPDGRIPEHIPARCRDGETITEARNPDIRVPDSVKRDNGLRAQRAVKTRDAEEGDTGGGERKETVHEQTPTEEQTNTGQEDTATGQDGPKGLERRHGAKSDNVNENANFLRHPESGVINFFSILKNRNLEEMPENNR</sequence>
<dbReference type="AlphaFoldDB" id="A0AAV7W7H3"/>
<name>A0AAV7W7H3_PLEWA</name>
<dbReference type="Proteomes" id="UP001066276">
    <property type="component" value="Chromosome 1_2"/>
</dbReference>
<proteinExistence type="predicted"/>
<feature type="compositionally biased region" description="Basic and acidic residues" evidence="1">
    <location>
        <begin position="68"/>
        <end position="83"/>
    </location>
</feature>
<gene>
    <name evidence="2" type="ORF">NDU88_004119</name>
</gene>
<organism evidence="2 3">
    <name type="scientific">Pleurodeles waltl</name>
    <name type="common">Iberian ribbed newt</name>
    <dbReference type="NCBI Taxonomy" id="8319"/>
    <lineage>
        <taxon>Eukaryota</taxon>
        <taxon>Metazoa</taxon>
        <taxon>Chordata</taxon>
        <taxon>Craniata</taxon>
        <taxon>Vertebrata</taxon>
        <taxon>Euteleostomi</taxon>
        <taxon>Amphibia</taxon>
        <taxon>Batrachia</taxon>
        <taxon>Caudata</taxon>
        <taxon>Salamandroidea</taxon>
        <taxon>Salamandridae</taxon>
        <taxon>Pleurodelinae</taxon>
        <taxon>Pleurodeles</taxon>
    </lineage>
</organism>
<feature type="compositionally biased region" description="Basic and acidic residues" evidence="1">
    <location>
        <begin position="27"/>
        <end position="41"/>
    </location>
</feature>
<feature type="compositionally biased region" description="Basic and acidic residues" evidence="1">
    <location>
        <begin position="1"/>
        <end position="12"/>
    </location>
</feature>
<protein>
    <submittedName>
        <fullName evidence="2">Uncharacterized protein</fullName>
    </submittedName>
</protein>
<feature type="compositionally biased region" description="Basic and acidic residues" evidence="1">
    <location>
        <begin position="134"/>
        <end position="143"/>
    </location>
</feature>
<feature type="compositionally biased region" description="Polar residues" evidence="1">
    <location>
        <begin position="111"/>
        <end position="129"/>
    </location>
</feature>
<accession>A0AAV7W7H3</accession>
<evidence type="ECO:0000256" key="1">
    <source>
        <dbReference type="SAM" id="MobiDB-lite"/>
    </source>
</evidence>
<evidence type="ECO:0000313" key="3">
    <source>
        <dbReference type="Proteomes" id="UP001066276"/>
    </source>
</evidence>
<feature type="region of interest" description="Disordered" evidence="1">
    <location>
        <begin position="1"/>
        <end position="159"/>
    </location>
</feature>
<evidence type="ECO:0000313" key="2">
    <source>
        <dbReference type="EMBL" id="KAJ1208736.1"/>
    </source>
</evidence>
<feature type="compositionally biased region" description="Basic and acidic residues" evidence="1">
    <location>
        <begin position="49"/>
        <end position="62"/>
    </location>
</feature>
<keyword evidence="3" id="KW-1185">Reference proteome</keyword>